<reference evidence="1 2" key="1">
    <citation type="journal article" date="2019" name="Sci. Rep.">
        <title>Orb-weaving spider Araneus ventricosus genome elucidates the spidroin gene catalogue.</title>
        <authorList>
            <person name="Kono N."/>
            <person name="Nakamura H."/>
            <person name="Ohtoshi R."/>
            <person name="Moran D.A.P."/>
            <person name="Shinohara A."/>
            <person name="Yoshida Y."/>
            <person name="Fujiwara M."/>
            <person name="Mori M."/>
            <person name="Tomita M."/>
            <person name="Arakawa K."/>
        </authorList>
    </citation>
    <scope>NUCLEOTIDE SEQUENCE [LARGE SCALE GENOMIC DNA]</scope>
</reference>
<proteinExistence type="predicted"/>
<evidence type="ECO:0000313" key="1">
    <source>
        <dbReference type="EMBL" id="GBN20096.1"/>
    </source>
</evidence>
<gene>
    <name evidence="1" type="ORF">AVEN_199436_1</name>
</gene>
<organism evidence="1 2">
    <name type="scientific">Araneus ventricosus</name>
    <name type="common">Orbweaver spider</name>
    <name type="synonym">Epeira ventricosa</name>
    <dbReference type="NCBI Taxonomy" id="182803"/>
    <lineage>
        <taxon>Eukaryota</taxon>
        <taxon>Metazoa</taxon>
        <taxon>Ecdysozoa</taxon>
        <taxon>Arthropoda</taxon>
        <taxon>Chelicerata</taxon>
        <taxon>Arachnida</taxon>
        <taxon>Araneae</taxon>
        <taxon>Araneomorphae</taxon>
        <taxon>Entelegynae</taxon>
        <taxon>Araneoidea</taxon>
        <taxon>Araneidae</taxon>
        <taxon>Araneus</taxon>
    </lineage>
</organism>
<comment type="caution">
    <text evidence="1">The sequence shown here is derived from an EMBL/GenBank/DDBJ whole genome shotgun (WGS) entry which is preliminary data.</text>
</comment>
<dbReference type="AlphaFoldDB" id="A0A4Y2M2Z3"/>
<name>A0A4Y2M2Z3_ARAVE</name>
<keyword evidence="2" id="KW-1185">Reference proteome</keyword>
<sequence>MSHQWPTELNHSLSEEYDSDEEFQLPDGTASATAVINDDMMKATAPVTAANYRASDLRNTRDFYEIPVLQGGGNSVRVFVNRQRCDTWVSNGRMLLEEVGGPFLLRLTNIGPHGERPTGQINMLYQPYSFRHPGESERKNYEITFHRYFFYFF</sequence>
<evidence type="ECO:0000313" key="2">
    <source>
        <dbReference type="Proteomes" id="UP000499080"/>
    </source>
</evidence>
<accession>A0A4Y2M2Z3</accession>
<dbReference type="Proteomes" id="UP000499080">
    <property type="component" value="Unassembled WGS sequence"/>
</dbReference>
<dbReference type="EMBL" id="BGPR01006568">
    <property type="protein sequence ID" value="GBN20096.1"/>
    <property type="molecule type" value="Genomic_DNA"/>
</dbReference>
<protein>
    <submittedName>
        <fullName evidence="1">Uncharacterized protein</fullName>
    </submittedName>
</protein>